<evidence type="ECO:0000313" key="3">
    <source>
        <dbReference type="EMBL" id="SVB29078.1"/>
    </source>
</evidence>
<reference evidence="3" key="1">
    <citation type="submission" date="2018-05" db="EMBL/GenBank/DDBJ databases">
        <authorList>
            <person name="Lanie J.A."/>
            <person name="Ng W.-L."/>
            <person name="Kazmierczak K.M."/>
            <person name="Andrzejewski T.M."/>
            <person name="Davidsen T.M."/>
            <person name="Wayne K.J."/>
            <person name="Tettelin H."/>
            <person name="Glass J.I."/>
            <person name="Rusch D."/>
            <person name="Podicherti R."/>
            <person name="Tsui H.-C.T."/>
            <person name="Winkler M.E."/>
        </authorList>
    </citation>
    <scope>NUCLEOTIDE SEQUENCE</scope>
</reference>
<gene>
    <name evidence="3" type="ORF">METZ01_LOCUS181932</name>
</gene>
<keyword evidence="1" id="KW-1133">Transmembrane helix</keyword>
<keyword evidence="1" id="KW-0812">Transmembrane</keyword>
<dbReference type="InterPro" id="IPR025241">
    <property type="entry name" value="DUF4190"/>
</dbReference>
<accession>A0A382CSF4</accession>
<protein>
    <recommendedName>
        <fullName evidence="2">DUF4190 domain-containing protein</fullName>
    </recommendedName>
</protein>
<keyword evidence="1" id="KW-0472">Membrane</keyword>
<feature type="non-terminal residue" evidence="3">
    <location>
        <position position="1"/>
    </location>
</feature>
<dbReference type="EMBL" id="UINC01035914">
    <property type="protein sequence ID" value="SVB29078.1"/>
    <property type="molecule type" value="Genomic_DNA"/>
</dbReference>
<feature type="transmembrane region" description="Helical" evidence="1">
    <location>
        <begin position="91"/>
        <end position="116"/>
    </location>
</feature>
<feature type="domain" description="DUF4190" evidence="2">
    <location>
        <begin position="52"/>
        <end position="111"/>
    </location>
</feature>
<sequence length="118" mass="12617">VDIVLFKGIHRCSACDSTNISGVDVSATSTRGTSQSDAAMRMLLPVDRSGYAIAAGYLGLVSILLVFAPFALIFGILGIRDIRNNSEKHGMGRAIFGVVMGALFSILLLLFIYFSITK</sequence>
<feature type="transmembrane region" description="Helical" evidence="1">
    <location>
        <begin position="51"/>
        <end position="79"/>
    </location>
</feature>
<proteinExistence type="predicted"/>
<evidence type="ECO:0000259" key="2">
    <source>
        <dbReference type="Pfam" id="PF13828"/>
    </source>
</evidence>
<evidence type="ECO:0000256" key="1">
    <source>
        <dbReference type="SAM" id="Phobius"/>
    </source>
</evidence>
<organism evidence="3">
    <name type="scientific">marine metagenome</name>
    <dbReference type="NCBI Taxonomy" id="408172"/>
    <lineage>
        <taxon>unclassified sequences</taxon>
        <taxon>metagenomes</taxon>
        <taxon>ecological metagenomes</taxon>
    </lineage>
</organism>
<dbReference type="AlphaFoldDB" id="A0A382CSF4"/>
<name>A0A382CSF4_9ZZZZ</name>
<dbReference type="Pfam" id="PF13828">
    <property type="entry name" value="DUF4190"/>
    <property type="match status" value="1"/>
</dbReference>